<dbReference type="AlphaFoldDB" id="A0A8J3XIN1"/>
<comment type="caution">
    <text evidence="1">The sequence shown here is derived from an EMBL/GenBank/DDBJ whole genome shotgun (WGS) entry which is preliminary data.</text>
</comment>
<proteinExistence type="predicted"/>
<dbReference type="Proteomes" id="UP000622547">
    <property type="component" value="Unassembled WGS sequence"/>
</dbReference>
<sequence>MWRTQGRSKLRPLLTTSPEVRGLYYEKGFDVFELYDSGLIAQAIPGADEGSV</sequence>
<name>A0A8J3XIN1_9ACTN</name>
<evidence type="ECO:0000313" key="1">
    <source>
        <dbReference type="EMBL" id="GII41106.1"/>
    </source>
</evidence>
<organism evidence="1 2">
    <name type="scientific">Planotetraspora phitsanulokensis</name>
    <dbReference type="NCBI Taxonomy" id="575192"/>
    <lineage>
        <taxon>Bacteria</taxon>
        <taxon>Bacillati</taxon>
        <taxon>Actinomycetota</taxon>
        <taxon>Actinomycetes</taxon>
        <taxon>Streptosporangiales</taxon>
        <taxon>Streptosporangiaceae</taxon>
        <taxon>Planotetraspora</taxon>
    </lineage>
</organism>
<accession>A0A8J3XIN1</accession>
<reference evidence="1 2" key="1">
    <citation type="submission" date="2021-01" db="EMBL/GenBank/DDBJ databases">
        <title>Whole genome shotgun sequence of Planotetraspora phitsanulokensis NBRC 104273.</title>
        <authorList>
            <person name="Komaki H."/>
            <person name="Tamura T."/>
        </authorList>
    </citation>
    <scope>NUCLEOTIDE SEQUENCE [LARGE SCALE GENOMIC DNA]</scope>
    <source>
        <strain evidence="1 2">NBRC 104273</strain>
    </source>
</reference>
<evidence type="ECO:0000313" key="2">
    <source>
        <dbReference type="Proteomes" id="UP000622547"/>
    </source>
</evidence>
<keyword evidence="2" id="KW-1185">Reference proteome</keyword>
<protein>
    <submittedName>
        <fullName evidence="1">Uncharacterized protein</fullName>
    </submittedName>
</protein>
<gene>
    <name evidence="1" type="ORF">Pph01_61090</name>
</gene>
<dbReference type="EMBL" id="BOOP01000030">
    <property type="protein sequence ID" value="GII41106.1"/>
    <property type="molecule type" value="Genomic_DNA"/>
</dbReference>